<evidence type="ECO:0000256" key="3">
    <source>
        <dbReference type="ARBA" id="ARBA00023284"/>
    </source>
</evidence>
<evidence type="ECO:0000256" key="2">
    <source>
        <dbReference type="ARBA" id="ARBA00022748"/>
    </source>
</evidence>
<dbReference type="PANTHER" id="PTHR42852:SF13">
    <property type="entry name" value="PROTEIN DIPZ"/>
    <property type="match status" value="1"/>
</dbReference>
<accession>A0ABU7XSB9</accession>
<evidence type="ECO:0000313" key="6">
    <source>
        <dbReference type="Proteomes" id="UP001337305"/>
    </source>
</evidence>
<sequence>MKKSIYIIILTIFSFSCKEIPTKKNKTVILKGSIVNYDQDTLYMGNVSSKFMLFKEDIQSFPLQDKTDFEYRFELDKPTYFQIGRTFLYLSPGDSLVVNLDTRDRTYASFSGKGAEANNYLRNVPYPKGGSFWGDRDISSKIKTFEDMPEAFKQSIDNRMLELNGLTNVSEDFKRLEKARSKFDYVNSLNNLFYLYYGKVRKGEMTQEEMNVKIEEANKYLIPFKKPFLDDFNDTNYLQLEVFQSLLYSLKEKDFKTIHELPALNTILQDYLVTNELVNTLKFNGYSNQIGDQLKEGIQEVTNQDYRAVLQNLQAEYETITKGNPASDLTFTKLDGNTIKLSDYKGKVIVLDLWATWCGPCMKEKPFFEDLEKVYHRNNNVELISLSIDTEKVWRGYFEKNEVVGNQLQINRSQLSDYKVAGIPRFFVIDKNFNIVDVFAPLPSSGELEKLINKYI</sequence>
<dbReference type="InterPro" id="IPR036249">
    <property type="entry name" value="Thioredoxin-like_sf"/>
</dbReference>
<reference evidence="5 6" key="1">
    <citation type="submission" date="2022-09" db="EMBL/GenBank/DDBJ databases">
        <title>Genome sequencing of Flavivirga sp. MEBiC05379.</title>
        <authorList>
            <person name="Oh H.-M."/>
            <person name="Kwon K.K."/>
            <person name="Park M.J."/>
            <person name="Yang S.-H."/>
        </authorList>
    </citation>
    <scope>NUCLEOTIDE SEQUENCE [LARGE SCALE GENOMIC DNA]</scope>
    <source>
        <strain evidence="5 6">MEBiC05379</strain>
    </source>
</reference>
<protein>
    <submittedName>
        <fullName evidence="5">TlpA family protein disulfide reductase</fullName>
    </submittedName>
</protein>
<dbReference type="PROSITE" id="PS51352">
    <property type="entry name" value="THIOREDOXIN_2"/>
    <property type="match status" value="1"/>
</dbReference>
<keyword evidence="6" id="KW-1185">Reference proteome</keyword>
<dbReference type="Gene3D" id="3.40.30.10">
    <property type="entry name" value="Glutaredoxin"/>
    <property type="match status" value="1"/>
</dbReference>
<dbReference type="PROSITE" id="PS51257">
    <property type="entry name" value="PROKAR_LIPOPROTEIN"/>
    <property type="match status" value="1"/>
</dbReference>
<evidence type="ECO:0000256" key="1">
    <source>
        <dbReference type="ARBA" id="ARBA00004196"/>
    </source>
</evidence>
<gene>
    <name evidence="5" type="ORF">N1F79_06550</name>
</gene>
<dbReference type="InterPro" id="IPR013740">
    <property type="entry name" value="Redoxin"/>
</dbReference>
<dbReference type="EMBL" id="JAODOP010000004">
    <property type="protein sequence ID" value="MEF3832782.1"/>
    <property type="molecule type" value="Genomic_DNA"/>
</dbReference>
<dbReference type="SUPFAM" id="SSF52833">
    <property type="entry name" value="Thioredoxin-like"/>
    <property type="match status" value="1"/>
</dbReference>
<dbReference type="InterPro" id="IPR013766">
    <property type="entry name" value="Thioredoxin_domain"/>
</dbReference>
<organism evidence="5 6">
    <name type="scientific">Flavivirga spongiicola</name>
    <dbReference type="NCBI Taxonomy" id="421621"/>
    <lineage>
        <taxon>Bacteria</taxon>
        <taxon>Pseudomonadati</taxon>
        <taxon>Bacteroidota</taxon>
        <taxon>Flavobacteriia</taxon>
        <taxon>Flavobacteriales</taxon>
        <taxon>Flavobacteriaceae</taxon>
        <taxon>Flavivirga</taxon>
    </lineage>
</organism>
<comment type="caution">
    <text evidence="5">The sequence shown here is derived from an EMBL/GenBank/DDBJ whole genome shotgun (WGS) entry which is preliminary data.</text>
</comment>
<dbReference type="Proteomes" id="UP001337305">
    <property type="component" value="Unassembled WGS sequence"/>
</dbReference>
<keyword evidence="3" id="KW-0676">Redox-active center</keyword>
<dbReference type="Pfam" id="PF08534">
    <property type="entry name" value="Redoxin"/>
    <property type="match status" value="1"/>
</dbReference>
<dbReference type="PANTHER" id="PTHR42852">
    <property type="entry name" value="THIOL:DISULFIDE INTERCHANGE PROTEIN DSBE"/>
    <property type="match status" value="1"/>
</dbReference>
<dbReference type="RefSeq" id="WP_303305152.1">
    <property type="nucleotide sequence ID" value="NZ_JAODOP010000004.1"/>
</dbReference>
<evidence type="ECO:0000259" key="4">
    <source>
        <dbReference type="PROSITE" id="PS51352"/>
    </source>
</evidence>
<proteinExistence type="predicted"/>
<name>A0ABU7XSB9_9FLAO</name>
<dbReference type="CDD" id="cd02966">
    <property type="entry name" value="TlpA_like_family"/>
    <property type="match status" value="1"/>
</dbReference>
<feature type="domain" description="Thioredoxin" evidence="4">
    <location>
        <begin position="320"/>
        <end position="456"/>
    </location>
</feature>
<dbReference type="PROSITE" id="PS00194">
    <property type="entry name" value="THIOREDOXIN_1"/>
    <property type="match status" value="1"/>
</dbReference>
<comment type="subcellular location">
    <subcellularLocation>
        <location evidence="1">Cell envelope</location>
    </subcellularLocation>
</comment>
<dbReference type="InterPro" id="IPR017937">
    <property type="entry name" value="Thioredoxin_CS"/>
</dbReference>
<keyword evidence="2" id="KW-0201">Cytochrome c-type biogenesis</keyword>
<dbReference type="InterPro" id="IPR050553">
    <property type="entry name" value="Thioredoxin_ResA/DsbE_sf"/>
</dbReference>
<evidence type="ECO:0000313" key="5">
    <source>
        <dbReference type="EMBL" id="MEF3832782.1"/>
    </source>
</evidence>